<dbReference type="EMBL" id="CM044703">
    <property type="protein sequence ID" value="KAI5670699.1"/>
    <property type="molecule type" value="Genomic_DNA"/>
</dbReference>
<comment type="caution">
    <text evidence="1">The sequence shown here is derived from an EMBL/GenBank/DDBJ whole genome shotgun (WGS) entry which is preliminary data.</text>
</comment>
<gene>
    <name evidence="1" type="ORF">M9H77_11063</name>
</gene>
<dbReference type="Proteomes" id="UP001060085">
    <property type="component" value="Linkage Group LG03"/>
</dbReference>
<organism evidence="1 2">
    <name type="scientific">Catharanthus roseus</name>
    <name type="common">Madagascar periwinkle</name>
    <name type="synonym">Vinca rosea</name>
    <dbReference type="NCBI Taxonomy" id="4058"/>
    <lineage>
        <taxon>Eukaryota</taxon>
        <taxon>Viridiplantae</taxon>
        <taxon>Streptophyta</taxon>
        <taxon>Embryophyta</taxon>
        <taxon>Tracheophyta</taxon>
        <taxon>Spermatophyta</taxon>
        <taxon>Magnoliopsida</taxon>
        <taxon>eudicotyledons</taxon>
        <taxon>Gunneridae</taxon>
        <taxon>Pentapetalae</taxon>
        <taxon>asterids</taxon>
        <taxon>lamiids</taxon>
        <taxon>Gentianales</taxon>
        <taxon>Apocynaceae</taxon>
        <taxon>Rauvolfioideae</taxon>
        <taxon>Vinceae</taxon>
        <taxon>Catharanthinae</taxon>
        <taxon>Catharanthus</taxon>
    </lineage>
</organism>
<evidence type="ECO:0000313" key="1">
    <source>
        <dbReference type="EMBL" id="KAI5670699.1"/>
    </source>
</evidence>
<sequence length="276" mass="29642">MAYNSLPLVSPSTLILKLKLHCTRCEKKLKSLLLNVQGVQSVVIDSKQGTVMIKGTVDPDTIITMLGIVGRKAEVLLDNNNNNNDQNFQIIERSKVVDHHHFNDPYIVNQLQQLSGGIKGLKNIEVTYSKTIRLTLEGHQINDSGDKDVEITIRDDVVHGPHISCPNNNGLCSASASCCGGGHVAADRNFGGICPIHGVGHPYWVSTDGCGCVPIRRPQPWPGYVSPSAPPVGLGYDSPQAFPRTSPPSPPPAPVMGYSFSSFLSDDNPAGGCNII</sequence>
<accession>A0ACC0BDF9</accession>
<name>A0ACC0BDF9_CATRO</name>
<keyword evidence="2" id="KW-1185">Reference proteome</keyword>
<proteinExistence type="predicted"/>
<protein>
    <submittedName>
        <fullName evidence="1">Uncharacterized protein</fullName>
    </submittedName>
</protein>
<reference evidence="2" key="1">
    <citation type="journal article" date="2023" name="Nat. Plants">
        <title>Single-cell RNA sequencing provides a high-resolution roadmap for understanding the multicellular compartmentation of specialized metabolism.</title>
        <authorList>
            <person name="Sun S."/>
            <person name="Shen X."/>
            <person name="Li Y."/>
            <person name="Li Y."/>
            <person name="Wang S."/>
            <person name="Li R."/>
            <person name="Zhang H."/>
            <person name="Shen G."/>
            <person name="Guo B."/>
            <person name="Wei J."/>
            <person name="Xu J."/>
            <person name="St-Pierre B."/>
            <person name="Chen S."/>
            <person name="Sun C."/>
        </authorList>
    </citation>
    <scope>NUCLEOTIDE SEQUENCE [LARGE SCALE GENOMIC DNA]</scope>
</reference>
<evidence type="ECO:0000313" key="2">
    <source>
        <dbReference type="Proteomes" id="UP001060085"/>
    </source>
</evidence>